<keyword evidence="2" id="KW-1185">Reference proteome</keyword>
<dbReference type="Proteomes" id="UP000031004">
    <property type="component" value="Unassembled WGS sequence"/>
</dbReference>
<organism evidence="1 2">
    <name type="scientific">Mycolicibacterium setense</name>
    <dbReference type="NCBI Taxonomy" id="431269"/>
    <lineage>
        <taxon>Bacteria</taxon>
        <taxon>Bacillati</taxon>
        <taxon>Actinomycetota</taxon>
        <taxon>Actinomycetes</taxon>
        <taxon>Mycobacteriales</taxon>
        <taxon>Mycobacteriaceae</taxon>
        <taxon>Mycolicibacterium</taxon>
    </lineage>
</organism>
<comment type="caution">
    <text evidence="1">The sequence shown here is derived from an EMBL/GenBank/DDBJ whole genome shotgun (WGS) entry which is preliminary data.</text>
</comment>
<accession>A0ABR4YQ96</accession>
<reference evidence="1 2" key="1">
    <citation type="submission" date="2014-11" db="EMBL/GenBank/DDBJ databases">
        <title>Mycobacterium setense Manresensis Genome.</title>
        <authorList>
            <person name="Rech G."/>
            <person name="Sumoy L."/>
        </authorList>
    </citation>
    <scope>NUCLEOTIDE SEQUENCE [LARGE SCALE GENOMIC DNA]</scope>
    <source>
        <strain evidence="1 2">Manresensis</strain>
    </source>
</reference>
<sequence length="253" mass="27285">MGMSLLPFTRLSDADVAGALDHAVSVINPVLDVFSRFDPLGLRRRTHRDEPAGGPIGKSLDIAAALLNFAELPGTRAWTEMDQGGHVKWWVHRAGAVTTILVAFPGAFGVIADRLGVQDVLGFTNQALVLCAVAREDGVTDHDDQVQLLGAVLCDRELPDAEAHTSVGDADTARQSLPERLWEFAGTLRAVGDEFTKRPQPQKVYRYLGMLPGLGAVVDYFGEFAALRHAADEGVAWISQHSPQTPAQTPART</sequence>
<protein>
    <submittedName>
        <fullName evidence="1">Uncharacterized protein</fullName>
    </submittedName>
</protein>
<name>A0ABR4YQ96_9MYCO</name>
<proteinExistence type="predicted"/>
<evidence type="ECO:0000313" key="1">
    <source>
        <dbReference type="EMBL" id="KHO20411.1"/>
    </source>
</evidence>
<gene>
    <name evidence="1" type="ORF">QQ44_28290</name>
</gene>
<dbReference type="RefSeq" id="WP_039326820.1">
    <property type="nucleotide sequence ID" value="NZ_JTLZ01000012.1"/>
</dbReference>
<dbReference type="EMBL" id="JTLZ01000012">
    <property type="protein sequence ID" value="KHO20411.1"/>
    <property type="molecule type" value="Genomic_DNA"/>
</dbReference>
<evidence type="ECO:0000313" key="2">
    <source>
        <dbReference type="Proteomes" id="UP000031004"/>
    </source>
</evidence>